<proteinExistence type="inferred from homology"/>
<dbReference type="SUPFAM" id="SSF55315">
    <property type="entry name" value="L30e-like"/>
    <property type="match status" value="1"/>
</dbReference>
<dbReference type="PANTHER" id="PTHR43191:SF2">
    <property type="entry name" value="RRNA METHYLTRANSFERASE 3, MITOCHONDRIAL"/>
    <property type="match status" value="1"/>
</dbReference>
<dbReference type="Gene3D" id="3.30.1330.30">
    <property type="match status" value="1"/>
</dbReference>
<evidence type="ECO:0000313" key="5">
    <source>
        <dbReference type="EMBL" id="MBA2132804.1"/>
    </source>
</evidence>
<accession>A0A8J6I172</accession>
<dbReference type="Gene3D" id="3.40.1280.10">
    <property type="match status" value="1"/>
</dbReference>
<comment type="caution">
    <text evidence="5">The sequence shown here is derived from an EMBL/GenBank/DDBJ whole genome shotgun (WGS) entry which is preliminary data.</text>
</comment>
<feature type="domain" description="RNA 2-O ribose methyltransferase substrate binding" evidence="4">
    <location>
        <begin position="31"/>
        <end position="104"/>
    </location>
</feature>
<sequence>MTVLTSRDNPLIKTVISLQRRNGRKKHRLFLAEGPHLLEEALRSSFKVRNVLVKEGTICPGALGELIQAKGVSVTQVSARLFPVLTETETPQDVLAVVEQPPETEGFPAVGKDFCALVLHQLQDPGNLGTIIRTAWAAGLANLFLTPGTVDPYGGKVVRSSQGGIFHLNLYFRPLASILEWACTNGVKVWAGDPRGDKLYFEQDLTGPTIFLLGNEAHGFDWTTIEPDWVVEGVRIPVPGGAESLNVSVSAAILIYEALRQRLTGTG</sequence>
<name>A0A8J6I172_9FIRM</name>
<dbReference type="InterPro" id="IPR001537">
    <property type="entry name" value="SpoU_MeTrfase"/>
</dbReference>
<dbReference type="InterPro" id="IPR053888">
    <property type="entry name" value="MRM3-like_sub_bind"/>
</dbReference>
<keyword evidence="6" id="KW-1185">Reference proteome</keyword>
<dbReference type="PANTHER" id="PTHR43191">
    <property type="entry name" value="RRNA METHYLTRANSFERASE 3"/>
    <property type="match status" value="1"/>
</dbReference>
<dbReference type="SUPFAM" id="SSF75217">
    <property type="entry name" value="alpha/beta knot"/>
    <property type="match status" value="1"/>
</dbReference>
<dbReference type="AlphaFoldDB" id="A0A8J6I172"/>
<evidence type="ECO:0000256" key="1">
    <source>
        <dbReference type="ARBA" id="ARBA00007228"/>
    </source>
</evidence>
<dbReference type="Pfam" id="PF00588">
    <property type="entry name" value="SpoU_methylase"/>
    <property type="match status" value="1"/>
</dbReference>
<evidence type="ECO:0000256" key="2">
    <source>
        <dbReference type="ARBA" id="ARBA00022603"/>
    </source>
</evidence>
<gene>
    <name evidence="5" type="ORF">G5B42_04500</name>
</gene>
<protein>
    <submittedName>
        <fullName evidence="5">RNA methyltransferase</fullName>
    </submittedName>
</protein>
<keyword evidence="2 5" id="KW-0489">Methyltransferase</keyword>
<evidence type="ECO:0000313" key="6">
    <source>
        <dbReference type="Proteomes" id="UP000657177"/>
    </source>
</evidence>
<dbReference type="RefSeq" id="WP_181339256.1">
    <property type="nucleotide sequence ID" value="NZ_JAAKDE010000008.1"/>
</dbReference>
<organism evidence="5 6">
    <name type="scientific">Capillibacterium thermochitinicola</name>
    <dbReference type="NCBI Taxonomy" id="2699427"/>
    <lineage>
        <taxon>Bacteria</taxon>
        <taxon>Bacillati</taxon>
        <taxon>Bacillota</taxon>
        <taxon>Capillibacterium</taxon>
    </lineage>
</organism>
<dbReference type="GO" id="GO:0006396">
    <property type="term" value="P:RNA processing"/>
    <property type="evidence" value="ECO:0007669"/>
    <property type="project" value="InterPro"/>
</dbReference>
<reference evidence="5" key="1">
    <citation type="submission" date="2020-06" db="EMBL/GenBank/DDBJ databases">
        <title>Novel chitinolytic bacterium.</title>
        <authorList>
            <person name="Ungkulpasvich U."/>
            <person name="Kosugi A."/>
            <person name="Uke A."/>
        </authorList>
    </citation>
    <scope>NUCLEOTIDE SEQUENCE</scope>
    <source>
        <strain evidence="5">UUS1-1</strain>
    </source>
</reference>
<dbReference type="InterPro" id="IPR013123">
    <property type="entry name" value="SpoU_subst-bd"/>
</dbReference>
<keyword evidence="3" id="KW-0808">Transferase</keyword>
<dbReference type="GO" id="GO:0005737">
    <property type="term" value="C:cytoplasm"/>
    <property type="evidence" value="ECO:0007669"/>
    <property type="project" value="UniProtKB-ARBA"/>
</dbReference>
<dbReference type="EMBL" id="JAAKDE010000008">
    <property type="protein sequence ID" value="MBA2132804.1"/>
    <property type="molecule type" value="Genomic_DNA"/>
</dbReference>
<dbReference type="GO" id="GO:0003723">
    <property type="term" value="F:RNA binding"/>
    <property type="evidence" value="ECO:0007669"/>
    <property type="project" value="InterPro"/>
</dbReference>
<dbReference type="CDD" id="cd18095">
    <property type="entry name" value="SpoU-like_rRNA-MTase"/>
    <property type="match status" value="1"/>
</dbReference>
<dbReference type="InterPro" id="IPR029064">
    <property type="entry name" value="Ribosomal_eL30-like_sf"/>
</dbReference>
<dbReference type="InterPro" id="IPR029026">
    <property type="entry name" value="tRNA_m1G_MTases_N"/>
</dbReference>
<dbReference type="SMART" id="SM00967">
    <property type="entry name" value="SpoU_sub_bind"/>
    <property type="match status" value="1"/>
</dbReference>
<dbReference type="Proteomes" id="UP000657177">
    <property type="component" value="Unassembled WGS sequence"/>
</dbReference>
<dbReference type="Pfam" id="PF22435">
    <property type="entry name" value="MRM3-like_sub_bind"/>
    <property type="match status" value="1"/>
</dbReference>
<dbReference type="GO" id="GO:0008173">
    <property type="term" value="F:RNA methyltransferase activity"/>
    <property type="evidence" value="ECO:0007669"/>
    <property type="project" value="InterPro"/>
</dbReference>
<dbReference type="InterPro" id="IPR029028">
    <property type="entry name" value="Alpha/beta_knot_MTases"/>
</dbReference>
<comment type="similarity">
    <text evidence="1">Belongs to the class IV-like SAM-binding methyltransferase superfamily. RNA methyltransferase TrmH family.</text>
</comment>
<dbReference type="GO" id="GO:0032259">
    <property type="term" value="P:methylation"/>
    <property type="evidence" value="ECO:0007669"/>
    <property type="project" value="UniProtKB-KW"/>
</dbReference>
<dbReference type="InterPro" id="IPR051259">
    <property type="entry name" value="rRNA_Methyltransferase"/>
</dbReference>
<evidence type="ECO:0000259" key="4">
    <source>
        <dbReference type="SMART" id="SM00967"/>
    </source>
</evidence>
<evidence type="ECO:0000256" key="3">
    <source>
        <dbReference type="ARBA" id="ARBA00022679"/>
    </source>
</evidence>